<feature type="region of interest" description="Disordered" evidence="1">
    <location>
        <begin position="38"/>
        <end position="75"/>
    </location>
</feature>
<feature type="region of interest" description="Disordered" evidence="1">
    <location>
        <begin position="1"/>
        <end position="20"/>
    </location>
</feature>
<evidence type="ECO:0000256" key="1">
    <source>
        <dbReference type="SAM" id="MobiDB-lite"/>
    </source>
</evidence>
<name>A0A0A6UFR5_ACTUT</name>
<dbReference type="AlphaFoldDB" id="A0A0A6UFR5"/>
<gene>
    <name evidence="2" type="ORF">MB27_31870</name>
</gene>
<evidence type="ECO:0000313" key="2">
    <source>
        <dbReference type="EMBL" id="KHD73923.1"/>
    </source>
</evidence>
<reference evidence="2 3" key="1">
    <citation type="submission" date="2014-10" db="EMBL/GenBank/DDBJ databases">
        <title>Draft genome sequence of Actinoplanes utahensis NRRL 12052.</title>
        <authorList>
            <person name="Velasco-Bucheli B."/>
            <person name="del Cerro C."/>
            <person name="Hormigo D."/>
            <person name="Garcia J.L."/>
            <person name="Acebal C."/>
            <person name="Arroyo M."/>
            <person name="de la Mata I."/>
        </authorList>
    </citation>
    <scope>NUCLEOTIDE SEQUENCE [LARGE SCALE GENOMIC DNA]</scope>
    <source>
        <strain evidence="2 3">NRRL 12052</strain>
    </source>
</reference>
<comment type="caution">
    <text evidence="2">The sequence shown here is derived from an EMBL/GenBank/DDBJ whole genome shotgun (WGS) entry which is preliminary data.</text>
</comment>
<protein>
    <submittedName>
        <fullName evidence="2">Uncharacterized protein</fullName>
    </submittedName>
</protein>
<dbReference type="Proteomes" id="UP000054537">
    <property type="component" value="Unassembled WGS sequence"/>
</dbReference>
<accession>A0A0A6UFR5</accession>
<dbReference type="EMBL" id="JRTT01000088">
    <property type="protein sequence ID" value="KHD73923.1"/>
    <property type="molecule type" value="Genomic_DNA"/>
</dbReference>
<keyword evidence="3" id="KW-1185">Reference proteome</keyword>
<evidence type="ECO:0000313" key="3">
    <source>
        <dbReference type="Proteomes" id="UP000054537"/>
    </source>
</evidence>
<proteinExistence type="predicted"/>
<organism evidence="2 3">
    <name type="scientific">Actinoplanes utahensis</name>
    <dbReference type="NCBI Taxonomy" id="1869"/>
    <lineage>
        <taxon>Bacteria</taxon>
        <taxon>Bacillati</taxon>
        <taxon>Actinomycetota</taxon>
        <taxon>Actinomycetes</taxon>
        <taxon>Micromonosporales</taxon>
        <taxon>Micromonosporaceae</taxon>
        <taxon>Actinoplanes</taxon>
    </lineage>
</organism>
<sequence>MADPLHPRHRAGYGDGPGGVEKLASQWLVEFELGEVETGGFRSSAPTEGGTQGKAALTQANEDVDGRAAGTAHKP</sequence>